<dbReference type="Proteomes" id="UP000824120">
    <property type="component" value="Chromosome 7"/>
</dbReference>
<evidence type="ECO:0000313" key="1">
    <source>
        <dbReference type="EMBL" id="KAG5596622.1"/>
    </source>
</evidence>
<evidence type="ECO:0008006" key="3">
    <source>
        <dbReference type="Google" id="ProtNLM"/>
    </source>
</evidence>
<evidence type="ECO:0000313" key="2">
    <source>
        <dbReference type="Proteomes" id="UP000824120"/>
    </source>
</evidence>
<dbReference type="AlphaFoldDB" id="A0A9J5YCC2"/>
<protein>
    <recommendedName>
        <fullName evidence="3">Reverse transcriptase zinc-binding domain-containing protein</fullName>
    </recommendedName>
</protein>
<gene>
    <name evidence="1" type="ORF">H5410_037854</name>
</gene>
<reference evidence="1 2" key="1">
    <citation type="submission" date="2020-09" db="EMBL/GenBank/DDBJ databases">
        <title>De no assembly of potato wild relative species, Solanum commersonii.</title>
        <authorList>
            <person name="Cho K."/>
        </authorList>
    </citation>
    <scope>NUCLEOTIDE SEQUENCE [LARGE SCALE GENOMIC DNA]</scope>
    <source>
        <strain evidence="1">LZ3.2</strain>
        <tissue evidence="1">Leaf</tissue>
    </source>
</reference>
<proteinExistence type="predicted"/>
<dbReference type="EMBL" id="JACXVP010000007">
    <property type="protein sequence ID" value="KAG5596622.1"/>
    <property type="molecule type" value="Genomic_DNA"/>
</dbReference>
<comment type="caution">
    <text evidence="1">The sequence shown here is derived from an EMBL/GenBank/DDBJ whole genome shotgun (WGS) entry which is preliminary data.</text>
</comment>
<name>A0A9J5YCC2_SOLCO</name>
<keyword evidence="2" id="KW-1185">Reference proteome</keyword>
<organism evidence="1 2">
    <name type="scientific">Solanum commersonii</name>
    <name type="common">Commerson's wild potato</name>
    <name type="synonym">Commerson's nightshade</name>
    <dbReference type="NCBI Taxonomy" id="4109"/>
    <lineage>
        <taxon>Eukaryota</taxon>
        <taxon>Viridiplantae</taxon>
        <taxon>Streptophyta</taxon>
        <taxon>Embryophyta</taxon>
        <taxon>Tracheophyta</taxon>
        <taxon>Spermatophyta</taxon>
        <taxon>Magnoliopsida</taxon>
        <taxon>eudicotyledons</taxon>
        <taxon>Gunneridae</taxon>
        <taxon>Pentapetalae</taxon>
        <taxon>asterids</taxon>
        <taxon>lamiids</taxon>
        <taxon>Solanales</taxon>
        <taxon>Solanaceae</taxon>
        <taxon>Solanoideae</taxon>
        <taxon>Solaneae</taxon>
        <taxon>Solanum</taxon>
    </lineage>
</organism>
<dbReference type="OrthoDB" id="1750433at2759"/>
<sequence>MINKFLWGGTSEKTKMHWVSWESMCYPWDEGGAFTVKQWWTLRTTNSLWSEFLIAKYCSRIHPVIKRWYSGNSHSWNAICKIKSIVDQHILWKVGRGNVLVWHDNWTGFGDLWQFFPDDKKPRELKLSHP</sequence>
<accession>A0A9J5YCC2</accession>